<gene>
    <name evidence="1" type="ORF">Z042_20420</name>
</gene>
<dbReference type="AlphaFoldDB" id="W0LH51"/>
<dbReference type="GO" id="GO:0005737">
    <property type="term" value="C:cytoplasm"/>
    <property type="evidence" value="ECO:0007669"/>
    <property type="project" value="TreeGrafter"/>
</dbReference>
<evidence type="ECO:0000313" key="1">
    <source>
        <dbReference type="EMBL" id="AHG21709.1"/>
    </source>
</evidence>
<dbReference type="PANTHER" id="PTHR13812">
    <property type="entry name" value="KETIMINE REDUCTASE MU-CRYSTALLIN"/>
    <property type="match status" value="1"/>
</dbReference>
<sequence length="321" mass="34808">MLFIGREKVANCLTPSLCLQLSREAFSLASKGKVKQTLRSVIASDDGCLMGTMPAYISEGPYAGFGLKTVKVDFNHTDQRTSHEGCILLYDADGKGEIALVDAGVVTEFRTAAASALATQLLAAPDATRLAILGTGVQARKHAQMMISVRAIEHITVWGRCAESTDSFASWCRENLKLPVTIAASPTQAVKHAEIICTVTASREAFLHSNALPLQCHINAVGASAIGFQEISSELYSHVELYVDYREAVWNASTCLIKAQEQGYLQKDNMGTEIGELLIQKKAFIQPQTKRTLFKSVGIAAQDLVFARAIVNMQRTNLNGI</sequence>
<reference evidence="1 2" key="1">
    <citation type="submission" date="2014-01" db="EMBL/GenBank/DDBJ databases">
        <title>Isolation of Serratia multitudinisentens RB-25 from Ex-Landfill site.</title>
        <authorList>
            <person name="Robson E.H.J."/>
        </authorList>
    </citation>
    <scope>NUCLEOTIDE SEQUENCE [LARGE SCALE GENOMIC DNA]</scope>
    <source>
        <strain evidence="1 2">RB-25</strain>
    </source>
</reference>
<protein>
    <submittedName>
        <fullName evidence="1">Cro/Cl family transcriptional regulator</fullName>
    </submittedName>
</protein>
<dbReference type="PIRSF" id="PIRSF001439">
    <property type="entry name" value="CryM"/>
    <property type="match status" value="1"/>
</dbReference>
<dbReference type="InterPro" id="IPR036291">
    <property type="entry name" value="NAD(P)-bd_dom_sf"/>
</dbReference>
<accession>W0LH51</accession>
<dbReference type="SUPFAM" id="SSF51735">
    <property type="entry name" value="NAD(P)-binding Rossmann-fold domains"/>
    <property type="match status" value="1"/>
</dbReference>
<dbReference type="RefSeq" id="WP_024911640.1">
    <property type="nucleotide sequence ID" value="NZ_CP007044.2"/>
</dbReference>
<name>W0LH51_9GAMM</name>
<keyword evidence="2" id="KW-1185">Reference proteome</keyword>
<dbReference type="OrthoDB" id="9809203at2"/>
<dbReference type="STRING" id="1441930.Z042_20420"/>
<dbReference type="Proteomes" id="UP000019030">
    <property type="component" value="Chromosome"/>
</dbReference>
<dbReference type="Pfam" id="PF02423">
    <property type="entry name" value="OCD_Mu_crystall"/>
    <property type="match status" value="1"/>
</dbReference>
<dbReference type="PATRIC" id="fig|1441930.4.peg.4028"/>
<dbReference type="HOGENOM" id="CLU_042088_1_0_6"/>
<dbReference type="eggNOG" id="COG2423">
    <property type="taxonomic scope" value="Bacteria"/>
</dbReference>
<organism evidence="1 2">
    <name type="scientific">Chania multitudinisentens RB-25</name>
    <dbReference type="NCBI Taxonomy" id="1441930"/>
    <lineage>
        <taxon>Bacteria</taxon>
        <taxon>Pseudomonadati</taxon>
        <taxon>Pseudomonadota</taxon>
        <taxon>Gammaproteobacteria</taxon>
        <taxon>Enterobacterales</taxon>
        <taxon>Yersiniaceae</taxon>
        <taxon>Chania</taxon>
    </lineage>
</organism>
<dbReference type="Gene3D" id="3.30.1780.10">
    <property type="entry name" value="ornithine cyclodeaminase, domain 1"/>
    <property type="match status" value="1"/>
</dbReference>
<reference evidence="1 2" key="2">
    <citation type="submission" date="2015-03" db="EMBL/GenBank/DDBJ databases">
        <authorList>
            <person name="Chan K.-G."/>
        </authorList>
    </citation>
    <scope>NUCLEOTIDE SEQUENCE [LARGE SCALE GENOMIC DNA]</scope>
    <source>
        <strain evidence="1 2">RB-25</strain>
    </source>
</reference>
<dbReference type="Gene3D" id="3.40.50.720">
    <property type="entry name" value="NAD(P)-binding Rossmann-like Domain"/>
    <property type="match status" value="1"/>
</dbReference>
<proteinExistence type="predicted"/>
<dbReference type="EMBL" id="CP007044">
    <property type="protein sequence ID" value="AHG21709.1"/>
    <property type="molecule type" value="Genomic_DNA"/>
</dbReference>
<evidence type="ECO:0000313" key="2">
    <source>
        <dbReference type="Proteomes" id="UP000019030"/>
    </source>
</evidence>
<dbReference type="KEGG" id="sfo:Z042_20420"/>
<dbReference type="InterPro" id="IPR023401">
    <property type="entry name" value="ODC_N"/>
</dbReference>
<dbReference type="PANTHER" id="PTHR13812:SF19">
    <property type="entry name" value="KETIMINE REDUCTASE MU-CRYSTALLIN"/>
    <property type="match status" value="1"/>
</dbReference>
<dbReference type="InterPro" id="IPR003462">
    <property type="entry name" value="ODC_Mu_crystall"/>
</dbReference>
<dbReference type="GO" id="GO:0042562">
    <property type="term" value="F:hormone binding"/>
    <property type="evidence" value="ECO:0007669"/>
    <property type="project" value="TreeGrafter"/>
</dbReference>